<evidence type="ECO:0000256" key="3">
    <source>
        <dbReference type="ARBA" id="ARBA00011953"/>
    </source>
</evidence>
<dbReference type="Pfam" id="PF20259">
    <property type="entry name" value="tRNA_Me_trans_M"/>
    <property type="match status" value="1"/>
</dbReference>
<dbReference type="EMBL" id="JANBOH010000293">
    <property type="protein sequence ID" value="KAJ1643127.1"/>
    <property type="molecule type" value="Genomic_DNA"/>
</dbReference>
<dbReference type="EC" id="2.8.1.14" evidence="3"/>
<dbReference type="Gene3D" id="3.40.50.620">
    <property type="entry name" value="HUPs"/>
    <property type="match status" value="1"/>
</dbReference>
<dbReference type="InterPro" id="IPR004506">
    <property type="entry name" value="MnmA-like"/>
</dbReference>
<feature type="domain" description="tRNA-specific 2-thiouridylase MnmA-like C-terminal" evidence="12">
    <location>
        <begin position="326"/>
        <end position="407"/>
    </location>
</feature>
<comment type="catalytic activity">
    <reaction evidence="11">
        <text>5-taurinomethyluridine(34) in tRNA + S-sulfanyl-L-cysteinyl-[protein] + AH2 + ATP = 5-taurinomethyl-2-thiouridine(34) in tRNA + L-cysteinyl-[protein] + A + AMP + diphosphate + H(+)</text>
        <dbReference type="Rhea" id="RHEA:47040"/>
        <dbReference type="Rhea" id="RHEA-COMP:10131"/>
        <dbReference type="Rhea" id="RHEA-COMP:11726"/>
        <dbReference type="Rhea" id="RHEA-COMP:11732"/>
        <dbReference type="Rhea" id="RHEA-COMP:11733"/>
        <dbReference type="ChEBI" id="CHEBI:13193"/>
        <dbReference type="ChEBI" id="CHEBI:15378"/>
        <dbReference type="ChEBI" id="CHEBI:17499"/>
        <dbReference type="ChEBI" id="CHEBI:29950"/>
        <dbReference type="ChEBI" id="CHEBI:30616"/>
        <dbReference type="ChEBI" id="CHEBI:33019"/>
        <dbReference type="ChEBI" id="CHEBI:61963"/>
        <dbReference type="ChEBI" id="CHEBI:87171"/>
        <dbReference type="ChEBI" id="CHEBI:87172"/>
        <dbReference type="ChEBI" id="CHEBI:456215"/>
        <dbReference type="EC" id="2.8.1.14"/>
    </reaction>
</comment>
<dbReference type="NCBIfam" id="NF001138">
    <property type="entry name" value="PRK00143.1"/>
    <property type="match status" value="1"/>
</dbReference>
<name>A0A9W7XHX3_9FUNG</name>
<dbReference type="InterPro" id="IPR046885">
    <property type="entry name" value="MnmA-like_C"/>
</dbReference>
<dbReference type="InterPro" id="IPR014729">
    <property type="entry name" value="Rossmann-like_a/b/a_fold"/>
</dbReference>
<dbReference type="Proteomes" id="UP001145021">
    <property type="component" value="Unassembled WGS sequence"/>
</dbReference>
<dbReference type="AlphaFoldDB" id="A0A9W7XHX3"/>
<dbReference type="GO" id="GO:0016783">
    <property type="term" value="F:sulfurtransferase activity"/>
    <property type="evidence" value="ECO:0007669"/>
    <property type="project" value="InterPro"/>
</dbReference>
<dbReference type="InterPro" id="IPR046884">
    <property type="entry name" value="MnmA-like_central"/>
</dbReference>
<dbReference type="Gene3D" id="2.30.30.280">
    <property type="entry name" value="Adenine nucleotide alpha hydrolases-like domains"/>
    <property type="match status" value="1"/>
</dbReference>
<evidence type="ECO:0000256" key="7">
    <source>
        <dbReference type="ARBA" id="ARBA00022741"/>
    </source>
</evidence>
<dbReference type="GO" id="GO:0002143">
    <property type="term" value="P:tRNA wobble position uridine thiolation"/>
    <property type="evidence" value="ECO:0007669"/>
    <property type="project" value="TreeGrafter"/>
</dbReference>
<comment type="caution">
    <text evidence="14">The sequence shown here is derived from an EMBL/GenBank/DDBJ whole genome shotgun (WGS) entry which is preliminary data.</text>
</comment>
<feature type="domain" description="tRNA-specific 2-thiouridylase MnmA-like central" evidence="13">
    <location>
        <begin position="254"/>
        <end position="312"/>
    </location>
</feature>
<sequence>MRFTRLSTSIATVYKPSYKHISRRQHTTSSPAAIYHDIWHNEAQPGDTVYVGMSGGVDSSVTAHLLQSKGLNVQGIFMRNWDTRDERGECPSEKDWQDVQRVCQKLDIKCHQVDLVKEYWSSVFSVALDDYARGCTPNPDILCNKEIKFGVLLHEVTRRLGSADWFATGHYARTIRTARCADAALCRGADEKKDQSYYLSRVRSRALRRVVFPLGSLSKTKDVRRIAKYAGLHNADREESMGICFVGEKRRFDQFLAEYIPQTPGDIVAQDGRKLGTHQGLFSKTVGQTAGIPGWQQKWYIYDKDIATNRMFAVQDRLHPLLYTNDIVAESVHWISGSAPKGLETNDESGLDLTAQIRHMQQPQKCTVKRTSADSIHAVFENAQFGVANGQYLVLYDGDHCLGSAVIKQTKPQ</sequence>
<organism evidence="14 15">
    <name type="scientific">Coemansia asiatica</name>
    <dbReference type="NCBI Taxonomy" id="1052880"/>
    <lineage>
        <taxon>Eukaryota</taxon>
        <taxon>Fungi</taxon>
        <taxon>Fungi incertae sedis</taxon>
        <taxon>Zoopagomycota</taxon>
        <taxon>Kickxellomycotina</taxon>
        <taxon>Kickxellomycetes</taxon>
        <taxon>Kickxellales</taxon>
        <taxon>Kickxellaceae</taxon>
        <taxon>Coemansia</taxon>
    </lineage>
</organism>
<reference evidence="14" key="1">
    <citation type="submission" date="2022-07" db="EMBL/GenBank/DDBJ databases">
        <title>Phylogenomic reconstructions and comparative analyses of Kickxellomycotina fungi.</title>
        <authorList>
            <person name="Reynolds N.K."/>
            <person name="Stajich J.E."/>
            <person name="Barry K."/>
            <person name="Grigoriev I.V."/>
            <person name="Crous P."/>
            <person name="Smith M.E."/>
        </authorList>
    </citation>
    <scope>NUCLEOTIDE SEQUENCE</scope>
    <source>
        <strain evidence="14">NBRC 105413</strain>
    </source>
</reference>
<dbReference type="CDD" id="cd01998">
    <property type="entry name" value="MnmA_TRMU-like"/>
    <property type="match status" value="1"/>
</dbReference>
<evidence type="ECO:0000256" key="1">
    <source>
        <dbReference type="ARBA" id="ARBA00003986"/>
    </source>
</evidence>
<dbReference type="HAMAP" id="MF_00144">
    <property type="entry name" value="tRNA_thiouridyl_MnmA"/>
    <property type="match status" value="1"/>
</dbReference>
<dbReference type="GO" id="GO:0005524">
    <property type="term" value="F:ATP binding"/>
    <property type="evidence" value="ECO:0007669"/>
    <property type="project" value="UniProtKB-KW"/>
</dbReference>
<evidence type="ECO:0000256" key="2">
    <source>
        <dbReference type="ARBA" id="ARBA00006191"/>
    </source>
</evidence>
<dbReference type="InterPro" id="IPR023382">
    <property type="entry name" value="MnmA-like_central_sf"/>
</dbReference>
<dbReference type="PANTHER" id="PTHR11933:SF5">
    <property type="entry name" value="MITOCHONDRIAL TRNA-SPECIFIC 2-THIOURIDYLASE 1"/>
    <property type="match status" value="1"/>
</dbReference>
<comment type="similarity">
    <text evidence="2">Belongs to the MnmA/TRMU family.</text>
</comment>
<evidence type="ECO:0000256" key="4">
    <source>
        <dbReference type="ARBA" id="ARBA00022555"/>
    </source>
</evidence>
<comment type="function">
    <text evidence="1">Catalyzes the 2-thiolation of uridine at the wobble position (U34) of mitochondrial tRNA(Lys), tRNA(Glu) and tRNA(Gln). Required for the formation of 5-taurinomethyl-2-thiouridine (tm5s2U) of mitochondrial tRNA(Lys), tRNA(Glu), and tRNA(Gln) at the wobble position. ATP is required to activate the C2 atom of the wobble base.</text>
</comment>
<proteinExistence type="inferred from homology"/>
<keyword evidence="5" id="KW-0808">Transferase</keyword>
<dbReference type="Pfam" id="PF03054">
    <property type="entry name" value="tRNA_Me_trans"/>
    <property type="match status" value="1"/>
</dbReference>
<evidence type="ECO:0000256" key="9">
    <source>
        <dbReference type="ARBA" id="ARBA00022884"/>
    </source>
</evidence>
<keyword evidence="6" id="KW-0819">tRNA processing</keyword>
<dbReference type="Gene3D" id="2.40.30.10">
    <property type="entry name" value="Translation factors"/>
    <property type="match status" value="1"/>
</dbReference>
<gene>
    <name evidence="14" type="ORF">LPJ64_005066</name>
</gene>
<dbReference type="GO" id="GO:0000049">
    <property type="term" value="F:tRNA binding"/>
    <property type="evidence" value="ECO:0007669"/>
    <property type="project" value="UniProtKB-KW"/>
</dbReference>
<keyword evidence="8" id="KW-0067">ATP-binding</keyword>
<dbReference type="SUPFAM" id="SSF52402">
    <property type="entry name" value="Adenine nucleotide alpha hydrolases-like"/>
    <property type="match status" value="1"/>
</dbReference>
<evidence type="ECO:0000259" key="12">
    <source>
        <dbReference type="Pfam" id="PF20258"/>
    </source>
</evidence>
<evidence type="ECO:0000256" key="8">
    <source>
        <dbReference type="ARBA" id="ARBA00022840"/>
    </source>
</evidence>
<keyword evidence="15" id="KW-1185">Reference proteome</keyword>
<evidence type="ECO:0000256" key="5">
    <source>
        <dbReference type="ARBA" id="ARBA00022679"/>
    </source>
</evidence>
<keyword evidence="10" id="KW-1015">Disulfide bond</keyword>
<dbReference type="FunFam" id="3.40.50.620:FF:000115">
    <property type="entry name" value="tRNA-specific 2-thiouridylase MnmA"/>
    <property type="match status" value="1"/>
</dbReference>
<dbReference type="NCBIfam" id="TIGR00420">
    <property type="entry name" value="trmU"/>
    <property type="match status" value="1"/>
</dbReference>
<evidence type="ECO:0000313" key="15">
    <source>
        <dbReference type="Proteomes" id="UP001145021"/>
    </source>
</evidence>
<dbReference type="PANTHER" id="PTHR11933">
    <property type="entry name" value="TRNA 5-METHYLAMINOMETHYL-2-THIOURIDYLATE -METHYLTRANSFERASE"/>
    <property type="match status" value="1"/>
</dbReference>
<evidence type="ECO:0000256" key="6">
    <source>
        <dbReference type="ARBA" id="ARBA00022694"/>
    </source>
</evidence>
<evidence type="ECO:0000313" key="14">
    <source>
        <dbReference type="EMBL" id="KAJ1643127.1"/>
    </source>
</evidence>
<evidence type="ECO:0000259" key="13">
    <source>
        <dbReference type="Pfam" id="PF20259"/>
    </source>
</evidence>
<keyword evidence="7" id="KW-0547">Nucleotide-binding</keyword>
<protein>
    <recommendedName>
        <fullName evidence="3">tRNA-5-taurinomethyluridine 2-sulfurtransferase</fullName>
        <ecNumber evidence="3">2.8.1.14</ecNumber>
    </recommendedName>
</protein>
<dbReference type="GO" id="GO:0005739">
    <property type="term" value="C:mitochondrion"/>
    <property type="evidence" value="ECO:0007669"/>
    <property type="project" value="TreeGrafter"/>
</dbReference>
<accession>A0A9W7XHX3</accession>
<evidence type="ECO:0000256" key="11">
    <source>
        <dbReference type="ARBA" id="ARBA00049564"/>
    </source>
</evidence>
<keyword evidence="9" id="KW-0694">RNA-binding</keyword>
<keyword evidence="4" id="KW-0820">tRNA-binding</keyword>
<evidence type="ECO:0000256" key="10">
    <source>
        <dbReference type="ARBA" id="ARBA00023157"/>
    </source>
</evidence>
<dbReference type="Pfam" id="PF20258">
    <property type="entry name" value="tRNA_Me_trans_C"/>
    <property type="match status" value="1"/>
</dbReference>